<keyword evidence="1" id="KW-0472">Membrane</keyword>
<evidence type="ECO:0000313" key="2">
    <source>
        <dbReference type="EMBL" id="QHT29346.1"/>
    </source>
</evidence>
<feature type="transmembrane region" description="Helical" evidence="1">
    <location>
        <begin position="37"/>
        <end position="60"/>
    </location>
</feature>
<proteinExistence type="predicted"/>
<protein>
    <submittedName>
        <fullName evidence="2">Uncharacterized protein</fullName>
    </submittedName>
</protein>
<name>A0A6C0EJK1_9ZZZZ</name>
<evidence type="ECO:0000256" key="1">
    <source>
        <dbReference type="SAM" id="Phobius"/>
    </source>
</evidence>
<keyword evidence="1" id="KW-1133">Transmembrane helix</keyword>
<sequence>MNNLGARLYGGIICSATLYGMYQGFKKETDNYFTRCYNILSFGSVKGFIAATFPVSIPLLSCLEKIKSTRNKCVTHSEHP</sequence>
<accession>A0A6C0EJK1</accession>
<dbReference type="AlphaFoldDB" id="A0A6C0EJK1"/>
<keyword evidence="1" id="KW-0812">Transmembrane</keyword>
<dbReference type="EMBL" id="MN738876">
    <property type="protein sequence ID" value="QHT29346.1"/>
    <property type="molecule type" value="Genomic_DNA"/>
</dbReference>
<feature type="transmembrane region" description="Helical" evidence="1">
    <location>
        <begin position="6"/>
        <end position="25"/>
    </location>
</feature>
<organism evidence="2">
    <name type="scientific">viral metagenome</name>
    <dbReference type="NCBI Taxonomy" id="1070528"/>
    <lineage>
        <taxon>unclassified sequences</taxon>
        <taxon>metagenomes</taxon>
        <taxon>organismal metagenomes</taxon>
    </lineage>
</organism>
<reference evidence="2" key="1">
    <citation type="journal article" date="2020" name="Nature">
        <title>Giant virus diversity and host interactions through global metagenomics.</title>
        <authorList>
            <person name="Schulz F."/>
            <person name="Roux S."/>
            <person name="Paez-Espino D."/>
            <person name="Jungbluth S."/>
            <person name="Walsh D.A."/>
            <person name="Denef V.J."/>
            <person name="McMahon K.D."/>
            <person name="Konstantinidis K.T."/>
            <person name="Eloe-Fadrosh E.A."/>
            <person name="Kyrpides N.C."/>
            <person name="Woyke T."/>
        </authorList>
    </citation>
    <scope>NUCLEOTIDE SEQUENCE</scope>
    <source>
        <strain evidence="2">GVMAG-M-3300005589-24</strain>
    </source>
</reference>